<evidence type="ECO:0000313" key="4">
    <source>
        <dbReference type="EMBL" id="EQD58901.1"/>
    </source>
</evidence>
<dbReference type="PROSITE" id="PS51278">
    <property type="entry name" value="GATASE_TYPE_2"/>
    <property type="match status" value="1"/>
</dbReference>
<keyword evidence="2" id="KW-0315">Glutamine amidotransferase</keyword>
<dbReference type="SUPFAM" id="SSF56235">
    <property type="entry name" value="N-terminal nucleophile aminohydrolases (Ntn hydrolases)"/>
    <property type="match status" value="1"/>
</dbReference>
<dbReference type="Gene3D" id="3.60.20.10">
    <property type="entry name" value="Glutamine Phosphoribosylpyrophosphate, subunit 1, domain 1"/>
    <property type="match status" value="1"/>
</dbReference>
<protein>
    <submittedName>
        <fullName evidence="4">PurF</fullName>
    </submittedName>
</protein>
<reference evidence="4" key="2">
    <citation type="journal article" date="2014" name="ISME J.">
        <title>Microbial stratification in low pH oxic and suboxic macroscopic growths along an acid mine drainage.</title>
        <authorList>
            <person name="Mendez-Garcia C."/>
            <person name="Mesa V."/>
            <person name="Sprenger R.R."/>
            <person name="Richter M."/>
            <person name="Diez M.S."/>
            <person name="Solano J."/>
            <person name="Bargiela R."/>
            <person name="Golyshina O.V."/>
            <person name="Manteca A."/>
            <person name="Ramos J.L."/>
            <person name="Gallego J.R."/>
            <person name="Llorente I."/>
            <person name="Martins Dos Santos V.A."/>
            <person name="Jensen O.N."/>
            <person name="Pelaez A.I."/>
            <person name="Sanchez J."/>
            <person name="Ferrer M."/>
        </authorList>
    </citation>
    <scope>NUCLEOTIDE SEQUENCE</scope>
</reference>
<dbReference type="InterPro" id="IPR029055">
    <property type="entry name" value="Ntn_hydrolases_N"/>
</dbReference>
<reference evidence="4" key="1">
    <citation type="submission" date="2013-08" db="EMBL/GenBank/DDBJ databases">
        <authorList>
            <person name="Mendez C."/>
            <person name="Richter M."/>
            <person name="Ferrer M."/>
            <person name="Sanchez J."/>
        </authorList>
    </citation>
    <scope>NUCLEOTIDE SEQUENCE</scope>
</reference>
<organism evidence="4">
    <name type="scientific">mine drainage metagenome</name>
    <dbReference type="NCBI Taxonomy" id="410659"/>
    <lineage>
        <taxon>unclassified sequences</taxon>
        <taxon>metagenomes</taxon>
        <taxon>ecological metagenomes</taxon>
    </lineage>
</organism>
<gene>
    <name evidence="4" type="ORF">B2A_04193</name>
</gene>
<name>T1AE57_9ZZZZ</name>
<evidence type="ECO:0000259" key="3">
    <source>
        <dbReference type="PROSITE" id="PS51278"/>
    </source>
</evidence>
<dbReference type="EMBL" id="AUZZ01002801">
    <property type="protein sequence ID" value="EQD58901.1"/>
    <property type="molecule type" value="Genomic_DNA"/>
</dbReference>
<feature type="domain" description="Glutamine amidotransferase type-2" evidence="3">
    <location>
        <begin position="1"/>
        <end position="54"/>
    </location>
</feature>
<evidence type="ECO:0000256" key="2">
    <source>
        <dbReference type="ARBA" id="ARBA00022962"/>
    </source>
</evidence>
<keyword evidence="1" id="KW-0808">Transferase</keyword>
<dbReference type="InterPro" id="IPR017932">
    <property type="entry name" value="GATase_2_dom"/>
</dbReference>
<dbReference type="PANTHER" id="PTHR11907">
    <property type="entry name" value="AMIDOPHOSPHORIBOSYLTRANSFERASE"/>
    <property type="match status" value="1"/>
</dbReference>
<accession>T1AE57</accession>
<evidence type="ECO:0000256" key="1">
    <source>
        <dbReference type="ARBA" id="ARBA00022679"/>
    </source>
</evidence>
<comment type="caution">
    <text evidence="4">The sequence shown here is derived from an EMBL/GenBank/DDBJ whole genome shotgun (WGS) entry which is preliminary data.</text>
</comment>
<sequence>MGIGHVRYSTTGTSDIENAQPLVFKLGDQDAALGHNGDLVNFDRVRRRLEAQGI</sequence>
<proteinExistence type="predicted"/>
<dbReference type="Pfam" id="PF13522">
    <property type="entry name" value="GATase_6"/>
    <property type="match status" value="1"/>
</dbReference>
<dbReference type="AlphaFoldDB" id="T1AE57"/>
<dbReference type="GO" id="GO:0016740">
    <property type="term" value="F:transferase activity"/>
    <property type="evidence" value="ECO:0007669"/>
    <property type="project" value="UniProtKB-KW"/>
</dbReference>
<feature type="non-terminal residue" evidence="4">
    <location>
        <position position="54"/>
    </location>
</feature>